<accession>A0A1R3WBX6</accession>
<proteinExistence type="predicted"/>
<name>A0A1R3WBX6_9RHOB</name>
<gene>
    <name evidence="1" type="ORF">SAMN05421849_0219</name>
</gene>
<dbReference type="EMBL" id="FTPS01000001">
    <property type="protein sequence ID" value="SIT74832.1"/>
    <property type="molecule type" value="Genomic_DNA"/>
</dbReference>
<keyword evidence="2" id="KW-1185">Reference proteome</keyword>
<sequence>MSDLWTLVTAALFATAVALLIAQRVVAWLCR</sequence>
<dbReference type="Proteomes" id="UP000192455">
    <property type="component" value="Unassembled WGS sequence"/>
</dbReference>
<organism evidence="1 2">
    <name type="scientific">Pontibaca methylaminivorans</name>
    <dbReference type="NCBI Taxonomy" id="515897"/>
    <lineage>
        <taxon>Bacteria</taxon>
        <taxon>Pseudomonadati</taxon>
        <taxon>Pseudomonadota</taxon>
        <taxon>Alphaproteobacteria</taxon>
        <taxon>Rhodobacterales</taxon>
        <taxon>Roseobacteraceae</taxon>
        <taxon>Pontibaca</taxon>
    </lineage>
</organism>
<protein>
    <submittedName>
        <fullName evidence="1">Uncharacterized protein</fullName>
    </submittedName>
</protein>
<evidence type="ECO:0000313" key="2">
    <source>
        <dbReference type="Proteomes" id="UP000192455"/>
    </source>
</evidence>
<evidence type="ECO:0000313" key="1">
    <source>
        <dbReference type="EMBL" id="SIT74832.1"/>
    </source>
</evidence>
<dbReference type="AlphaFoldDB" id="A0A1R3WBX6"/>
<dbReference type="STRING" id="515897.SAMN05421849_0219"/>
<reference evidence="1 2" key="1">
    <citation type="submission" date="2017-01" db="EMBL/GenBank/DDBJ databases">
        <authorList>
            <person name="Mah S.A."/>
            <person name="Swanson W.J."/>
            <person name="Moy G.W."/>
            <person name="Vacquier V.D."/>
        </authorList>
    </citation>
    <scope>NUCLEOTIDE SEQUENCE [LARGE SCALE GENOMIC DNA]</scope>
    <source>
        <strain evidence="1 2">DSM 21219</strain>
    </source>
</reference>